<protein>
    <recommendedName>
        <fullName evidence="5">Endonuclease</fullName>
    </recommendedName>
</protein>
<dbReference type="Proteomes" id="UP000614221">
    <property type="component" value="Unassembled WGS sequence"/>
</dbReference>
<evidence type="ECO:0000259" key="2">
    <source>
        <dbReference type="PROSITE" id="PS51841"/>
    </source>
</evidence>
<name>A0A830ES11_9EURY</name>
<accession>A0A830ES11</accession>
<dbReference type="SUPFAM" id="SSF74853">
    <property type="entry name" value="Lamin A/C globular tail domain"/>
    <property type="match status" value="1"/>
</dbReference>
<dbReference type="PROSITE" id="PS50830">
    <property type="entry name" value="TNASE_3"/>
    <property type="match status" value="1"/>
</dbReference>
<dbReference type="RefSeq" id="WP_188977600.1">
    <property type="nucleotide sequence ID" value="NZ_BMPD01000003.1"/>
</dbReference>
<dbReference type="GO" id="GO:0003676">
    <property type="term" value="F:nucleic acid binding"/>
    <property type="evidence" value="ECO:0007669"/>
    <property type="project" value="InterPro"/>
</dbReference>
<gene>
    <name evidence="3" type="ORF">GCM10009067_20320</name>
</gene>
<dbReference type="Pfam" id="PF00565">
    <property type="entry name" value="SNase"/>
    <property type="match status" value="1"/>
</dbReference>
<evidence type="ECO:0000313" key="4">
    <source>
        <dbReference type="Proteomes" id="UP000614221"/>
    </source>
</evidence>
<dbReference type="InterPro" id="IPR002071">
    <property type="entry name" value="Thermonucl_AS"/>
</dbReference>
<organism evidence="3 4">
    <name type="scientific">Haloarcula sebkhae</name>
    <dbReference type="NCBI Taxonomy" id="932660"/>
    <lineage>
        <taxon>Archaea</taxon>
        <taxon>Methanobacteriati</taxon>
        <taxon>Methanobacteriota</taxon>
        <taxon>Stenosarchaea group</taxon>
        <taxon>Halobacteria</taxon>
        <taxon>Halobacteriales</taxon>
        <taxon>Haloarculaceae</taxon>
        <taxon>Haloarcula</taxon>
    </lineage>
</organism>
<feature type="domain" description="TNase-like" evidence="1">
    <location>
        <begin position="44"/>
        <end position="191"/>
    </location>
</feature>
<dbReference type="Pfam" id="PF00932">
    <property type="entry name" value="LTD"/>
    <property type="match status" value="1"/>
</dbReference>
<dbReference type="GO" id="GO:0004518">
    <property type="term" value="F:nuclease activity"/>
    <property type="evidence" value="ECO:0007669"/>
    <property type="project" value="InterPro"/>
</dbReference>
<proteinExistence type="predicted"/>
<dbReference type="Gene3D" id="2.60.40.1260">
    <property type="entry name" value="Lamin Tail domain"/>
    <property type="match status" value="1"/>
</dbReference>
<reference evidence="3" key="2">
    <citation type="submission" date="2020-09" db="EMBL/GenBank/DDBJ databases">
        <authorList>
            <person name="Sun Q."/>
            <person name="Ohkuma M."/>
        </authorList>
    </citation>
    <scope>NUCLEOTIDE SEQUENCE</scope>
    <source>
        <strain evidence="3">JCM 19018</strain>
    </source>
</reference>
<dbReference type="PROSITE" id="PS51841">
    <property type="entry name" value="LTD"/>
    <property type="match status" value="1"/>
</dbReference>
<comment type="caution">
    <text evidence="3">The sequence shown here is derived from an EMBL/GenBank/DDBJ whole genome shotgun (WGS) entry which is preliminary data.</text>
</comment>
<sequence length="318" mass="33766">MYRLAFGLVVVLVVAAGCSGFTAGPSGSAGTAVDGQPAVDVPASAVTVTVTAVVDGDTIQVAYENGTGDTVRLVGVDTPEVHTENKPAEFEGVPETNAGASCLRGAGTNASSLVKQRLLGKTVGLAFDPNLNRRGYYDRLLAYVVHDEALFNYRLVEAGHARVYDSEFTRANRFYAAEDAARSDRRGLWRCTDSDAMTRTAIADGGSESASVVEIANIHADATGNDNENLNDEYVTLVNTGDEPVDLSGWAVSDEVDHQYTFANLTLDPNASVTLYTGSGTDTDTERYWGRDGAVWNNDGDTVTVRNASGATVLRQSY</sequence>
<dbReference type="InterPro" id="IPR016071">
    <property type="entry name" value="Staphylococal_nuclease_OB-fold"/>
</dbReference>
<dbReference type="OrthoDB" id="3327at2157"/>
<evidence type="ECO:0008006" key="5">
    <source>
        <dbReference type="Google" id="ProtNLM"/>
    </source>
</evidence>
<dbReference type="InterPro" id="IPR035437">
    <property type="entry name" value="SNase_OB-fold_sf"/>
</dbReference>
<feature type="domain" description="LTD" evidence="2">
    <location>
        <begin position="204"/>
        <end position="318"/>
    </location>
</feature>
<dbReference type="EMBL" id="BMPD01000003">
    <property type="protein sequence ID" value="GGK67942.1"/>
    <property type="molecule type" value="Genomic_DNA"/>
</dbReference>
<dbReference type="InterPro" id="IPR001322">
    <property type="entry name" value="Lamin_tail_dom"/>
</dbReference>
<dbReference type="PROSITE" id="PS01123">
    <property type="entry name" value="TNASE_1"/>
    <property type="match status" value="1"/>
</dbReference>
<dbReference type="PROSITE" id="PS51257">
    <property type="entry name" value="PROKAR_LIPOPROTEIN"/>
    <property type="match status" value="1"/>
</dbReference>
<dbReference type="InterPro" id="IPR036415">
    <property type="entry name" value="Lamin_tail_dom_sf"/>
</dbReference>
<dbReference type="SMART" id="SM00318">
    <property type="entry name" value="SNc"/>
    <property type="match status" value="1"/>
</dbReference>
<dbReference type="Gene3D" id="2.40.50.90">
    <property type="match status" value="1"/>
</dbReference>
<evidence type="ECO:0000313" key="3">
    <source>
        <dbReference type="EMBL" id="GGK67942.1"/>
    </source>
</evidence>
<reference evidence="3" key="1">
    <citation type="journal article" date="2014" name="Int. J. Syst. Evol. Microbiol.">
        <title>Complete genome sequence of Corynebacterium casei LMG S-19264T (=DSM 44701T), isolated from a smear-ripened cheese.</title>
        <authorList>
            <consortium name="US DOE Joint Genome Institute (JGI-PGF)"/>
            <person name="Walter F."/>
            <person name="Albersmeier A."/>
            <person name="Kalinowski J."/>
            <person name="Ruckert C."/>
        </authorList>
    </citation>
    <scope>NUCLEOTIDE SEQUENCE</scope>
    <source>
        <strain evidence="3">JCM 19018</strain>
    </source>
</reference>
<dbReference type="AlphaFoldDB" id="A0A830ES11"/>
<evidence type="ECO:0000259" key="1">
    <source>
        <dbReference type="PROSITE" id="PS50830"/>
    </source>
</evidence>
<dbReference type="SUPFAM" id="SSF50199">
    <property type="entry name" value="Staphylococcal nuclease"/>
    <property type="match status" value="1"/>
</dbReference>